<reference evidence="2 3" key="1">
    <citation type="journal article" date="2019" name="Int. J. Syst. Evol. Microbiol.">
        <title>The Global Catalogue of Microorganisms (GCM) 10K type strain sequencing project: providing services to taxonomists for standard genome sequencing and annotation.</title>
        <authorList>
            <consortium name="The Broad Institute Genomics Platform"/>
            <consortium name="The Broad Institute Genome Sequencing Center for Infectious Disease"/>
            <person name="Wu L."/>
            <person name="Ma J."/>
        </authorList>
    </citation>
    <scope>NUCLEOTIDE SEQUENCE [LARGE SCALE GENOMIC DNA]</scope>
    <source>
        <strain evidence="2 3">JCM 15933</strain>
    </source>
</reference>
<gene>
    <name evidence="2" type="ORF">GCM10009827_074990</name>
</gene>
<keyword evidence="3" id="KW-1185">Reference proteome</keyword>
<comment type="caution">
    <text evidence="2">The sequence shown here is derived from an EMBL/GenBank/DDBJ whole genome shotgun (WGS) entry which is preliminary data.</text>
</comment>
<accession>A0ABN2BR19</accession>
<keyword evidence="1" id="KW-0812">Transmembrane</keyword>
<dbReference type="EMBL" id="BAAAQD010000017">
    <property type="protein sequence ID" value="GAA1544160.1"/>
    <property type="molecule type" value="Genomic_DNA"/>
</dbReference>
<organism evidence="2 3">
    <name type="scientific">Dactylosporangium maewongense</name>
    <dbReference type="NCBI Taxonomy" id="634393"/>
    <lineage>
        <taxon>Bacteria</taxon>
        <taxon>Bacillati</taxon>
        <taxon>Actinomycetota</taxon>
        <taxon>Actinomycetes</taxon>
        <taxon>Micromonosporales</taxon>
        <taxon>Micromonosporaceae</taxon>
        <taxon>Dactylosporangium</taxon>
    </lineage>
</organism>
<keyword evidence="1" id="KW-0472">Membrane</keyword>
<dbReference type="Proteomes" id="UP001501470">
    <property type="component" value="Unassembled WGS sequence"/>
</dbReference>
<protein>
    <submittedName>
        <fullName evidence="2">Uncharacterized protein</fullName>
    </submittedName>
</protein>
<keyword evidence="1" id="KW-1133">Transmembrane helix</keyword>
<feature type="transmembrane region" description="Helical" evidence="1">
    <location>
        <begin position="41"/>
        <end position="62"/>
    </location>
</feature>
<name>A0ABN2BR19_9ACTN</name>
<proteinExistence type="predicted"/>
<evidence type="ECO:0000313" key="2">
    <source>
        <dbReference type="EMBL" id="GAA1544160.1"/>
    </source>
</evidence>
<sequence length="86" mass="9098">MEDPHARPTRTVDRHEIVANVLLEPLAEVEELTDRGVLRTFLAPCLLVAASVLTLAGITVAAGNRLSAAPPPCTRVTSQPTKSACP</sequence>
<evidence type="ECO:0000256" key="1">
    <source>
        <dbReference type="SAM" id="Phobius"/>
    </source>
</evidence>
<evidence type="ECO:0000313" key="3">
    <source>
        <dbReference type="Proteomes" id="UP001501470"/>
    </source>
</evidence>